<protein>
    <submittedName>
        <fullName evidence="1">RNA uridine N3 methyltransferase</fullName>
    </submittedName>
</protein>
<dbReference type="KEGG" id="sjv:SJAV_14330"/>
<dbReference type="InterPro" id="IPR012340">
    <property type="entry name" value="NA-bd_OB-fold"/>
</dbReference>
<keyword evidence="1" id="KW-0489">Methyltransferase</keyword>
<dbReference type="GO" id="GO:0032259">
    <property type="term" value="P:methylation"/>
    <property type="evidence" value="ECO:0007669"/>
    <property type="project" value="UniProtKB-KW"/>
</dbReference>
<dbReference type="GeneID" id="92354388"/>
<dbReference type="GO" id="GO:0008168">
    <property type="term" value="F:methyltransferase activity"/>
    <property type="evidence" value="ECO:0007669"/>
    <property type="project" value="UniProtKB-KW"/>
</dbReference>
<dbReference type="InterPro" id="IPR029026">
    <property type="entry name" value="tRNA_m1G_MTases_N"/>
</dbReference>
<dbReference type="CDD" id="cd18086">
    <property type="entry name" value="HsC9orf114-like"/>
    <property type="match status" value="1"/>
</dbReference>
<name>A0AAT9GRP6_9CREN</name>
<dbReference type="PANTHER" id="PTHR12150:SF13">
    <property type="entry name" value="METHYLTRANSFERASE C9ORF114-RELATED"/>
    <property type="match status" value="1"/>
</dbReference>
<organism evidence="1">
    <name type="scientific">Sulfurisphaera javensis</name>
    <dbReference type="NCBI Taxonomy" id="2049879"/>
    <lineage>
        <taxon>Archaea</taxon>
        <taxon>Thermoproteota</taxon>
        <taxon>Thermoprotei</taxon>
        <taxon>Sulfolobales</taxon>
        <taxon>Sulfolobaceae</taxon>
        <taxon>Sulfurisphaera</taxon>
    </lineage>
</organism>
<dbReference type="Pfam" id="PF02598">
    <property type="entry name" value="Methyltrn_RNA_3"/>
    <property type="match status" value="1"/>
</dbReference>
<evidence type="ECO:0000313" key="1">
    <source>
        <dbReference type="EMBL" id="BFH73489.1"/>
    </source>
</evidence>
<proteinExistence type="predicted"/>
<dbReference type="PANTHER" id="PTHR12150">
    <property type="entry name" value="CLASS IV SAM-BINDING METHYLTRANSFERASE-RELATED"/>
    <property type="match status" value="1"/>
</dbReference>
<dbReference type="Gene3D" id="3.40.1280.10">
    <property type="match status" value="1"/>
</dbReference>
<dbReference type="InterPro" id="IPR003750">
    <property type="entry name" value="Put_MeTrfase-C9orf114-like"/>
</dbReference>
<sequence>MIFPYPRRKDLNIILFTSIFSTEKSLAEITIKLSYIIRILAIFRVSNLYWISDYKNKKIIDIISDIIDYALLPPYLKKEIPIKKNLKKVGLLNPINIPSHIVSKEPIEGEYRLGKKGIFGLKNKLKTNARIILITNTKPLQVKEYTFYPYYLGFKMHFIDYEKLRDFNNLIIASRSGKNPLEFANEIRSLYEREGISLLIGPPQGGLLKKEVKSFEHIYNFIPNQGVKDIRAEEALVSSLSILNFILG</sequence>
<dbReference type="InterPro" id="IPR029028">
    <property type="entry name" value="Alpha/beta_knot_MTases"/>
</dbReference>
<dbReference type="EMBL" id="AP031322">
    <property type="protein sequence ID" value="BFH73489.1"/>
    <property type="molecule type" value="Genomic_DNA"/>
</dbReference>
<dbReference type="AlphaFoldDB" id="A0AAT9GRP6"/>
<accession>A0AAT9GRP6</accession>
<dbReference type="SUPFAM" id="SSF75217">
    <property type="entry name" value="alpha/beta knot"/>
    <property type="match status" value="1"/>
</dbReference>
<dbReference type="RefSeq" id="WP_369609076.1">
    <property type="nucleotide sequence ID" value="NZ_AP031322.1"/>
</dbReference>
<gene>
    <name evidence="1" type="ORF">SJAV_14330</name>
</gene>
<dbReference type="Gene3D" id="2.40.50.140">
    <property type="entry name" value="Nucleic acid-binding proteins"/>
    <property type="match status" value="1"/>
</dbReference>
<keyword evidence="1" id="KW-0808">Transferase</keyword>
<reference evidence="1" key="1">
    <citation type="submission" date="2024-03" db="EMBL/GenBank/DDBJ databases">
        <title>Complete genome sequence of Sulfurisphaera javensis strain KD-1.</title>
        <authorList>
            <person name="Sakai H."/>
            <person name="Nur N."/>
            <person name="Suwanto A."/>
            <person name="Kurosawa N."/>
        </authorList>
    </citation>
    <scope>NUCLEOTIDE SEQUENCE</scope>
    <source>
        <strain evidence="1">KD-1</strain>
    </source>
</reference>